<dbReference type="Gene3D" id="3.40.50.10810">
    <property type="entry name" value="Tandem AAA-ATPase domain"/>
    <property type="match status" value="1"/>
</dbReference>
<feature type="region of interest" description="Disordered" evidence="3">
    <location>
        <begin position="1062"/>
        <end position="1084"/>
    </location>
</feature>
<gene>
    <name evidence="5" type="ORF">CGC21_17155</name>
</gene>
<keyword evidence="1" id="KW-0378">Hydrolase</keyword>
<protein>
    <submittedName>
        <fullName evidence="5">SNF2 N-terminal domain family protein</fullName>
    </submittedName>
</protein>
<feature type="compositionally biased region" description="Polar residues" evidence="3">
    <location>
        <begin position="775"/>
        <end position="785"/>
    </location>
</feature>
<name>A0A504XSE7_LEIDO</name>
<feature type="compositionally biased region" description="Low complexity" evidence="3">
    <location>
        <begin position="13"/>
        <end position="34"/>
    </location>
</feature>
<dbReference type="VEuPathDB" id="TriTrypDB:LdCL_230018200"/>
<dbReference type="InterPro" id="IPR001650">
    <property type="entry name" value="Helicase_C-like"/>
</dbReference>
<feature type="region of interest" description="Disordered" evidence="3">
    <location>
        <begin position="740"/>
        <end position="797"/>
    </location>
</feature>
<feature type="region of interest" description="Disordered" evidence="3">
    <location>
        <begin position="920"/>
        <end position="1011"/>
    </location>
</feature>
<dbReference type="InterPro" id="IPR038718">
    <property type="entry name" value="SNF2-like_sf"/>
</dbReference>
<evidence type="ECO:0000313" key="5">
    <source>
        <dbReference type="EMBL" id="TPP50248.1"/>
    </source>
</evidence>
<proteinExistence type="predicted"/>
<feature type="compositionally biased region" description="Low complexity" evidence="3">
    <location>
        <begin position="1072"/>
        <end position="1084"/>
    </location>
</feature>
<feature type="coiled-coil region" evidence="2">
    <location>
        <begin position="1124"/>
        <end position="1151"/>
    </location>
</feature>
<dbReference type="Gene3D" id="3.40.50.300">
    <property type="entry name" value="P-loop containing nucleotide triphosphate hydrolases"/>
    <property type="match status" value="2"/>
</dbReference>
<dbReference type="InterPro" id="IPR049730">
    <property type="entry name" value="SNF2/RAD54-like_C"/>
</dbReference>
<dbReference type="VEuPathDB" id="TriTrypDB:LdCL_230018300"/>
<dbReference type="CDD" id="cd18793">
    <property type="entry name" value="SF2_C_SNF"/>
    <property type="match status" value="1"/>
</dbReference>
<feature type="domain" description="Helicase C-terminal" evidence="4">
    <location>
        <begin position="704"/>
        <end position="851"/>
    </location>
</feature>
<accession>A0A504XSE7</accession>
<sequence length="1155" mass="122715">MLTRRQARLLGLTSAEDGGASGSSTSSAAQSPTGVAASGLPRVSGYSIACEAISATSAKPSDPRPFIRRLSATATSSFSASTAARGYRTNSFFEPSSSASKVSLHANGDSGGCGGGGRARLEARYTDALLSKAQAAIDYWAATSTTAGPSIRFTKDLTSPWRALYASSAKSAVHVTDSFGATGKSAEGSSLAGCSARLTAAQLRVRWRGVTRNCSSPRASAKSINDAHTAQLSIAACPASTPPSTELTVEAQGGIVTSGGDSTGVAQQTDRALAPLNVVSRRSLALFTSPFYADVAAPTLSASAAALGATEAGALLPVMHQIPTQRAATTVLALHQRKEGVCAQRQRRICRGVRNQVCMKAHEARMRLLFGLSGTDSRAATTARSAPSKTALGGDHIAAGEETYLQSLNPSKSDEEAKVLRVVALERELRTFRPVLIIAPLSTLPHWAGELQFFSRRHTAAAVSPCPGGVDAAERFTVYVLNGPRSERESRMGEFLAHVERLTQRPPTPGGASRATPATPVVVIPHDMLTKPPSGALRQTSRVDWHVVAIDETQRIKCARSVLFKKVCELHSVSRLVLTGTPLQKNTMELFSLLRFLAPNTFVPSELFEQLDSALLAASRSSALEGRELHNLLCRRVHRLLMPFILRRERSILKTALPPIRDYAVLKILLHPYTTQSLFYVDEEVVYTSGKLLVLDFMMRFLQRTHHKFLTLCGMRGIPYVRLDDRTTVQQREANIQGFNSSVASGNGVAEEAGGGGGDAEGDPATSRQRRHSLQHASTDTTGRPSPNADGQCDEEDGSSLPLAAPCCFLISKVAGGVGLNLQAADTVFLLDVDYNPQRDAQALSRVYRVGQTKEVRVFRLIIDHATEHGIVAIHEAKDDLGRAVVQAGCYDLHSSVHEREAALQGIFRAGALSRLSQQWATATRTSDGTQGDSGEEEREEAVPSQCASFPPIPFPRCDLNGEGGADGDAEGASETSRSSAQTPTDLHRVFSGGSGGVPATSSAPGKQVKTEMEDKGGGRLVDAADGGISVTVAGDVDPQCALLLHRRGRRHISFKLEKDYSEEGGGRADRGGPAAAPAGSSKKLANPATAPLLFAATPPHLSMKAAEVNEAAAAATTRVLAPAEHLLAMCERLEEVLLRHEGERHVLEDMLRSV</sequence>
<dbReference type="EMBL" id="RHLC01000022">
    <property type="protein sequence ID" value="TPP50248.1"/>
    <property type="molecule type" value="Genomic_DNA"/>
</dbReference>
<feature type="compositionally biased region" description="Polar residues" evidence="3">
    <location>
        <begin position="920"/>
        <end position="933"/>
    </location>
</feature>
<evidence type="ECO:0000256" key="1">
    <source>
        <dbReference type="ARBA" id="ARBA00022801"/>
    </source>
</evidence>
<dbReference type="VEuPathDB" id="TriTrypDB:LdCL_230018100"/>
<dbReference type="Proteomes" id="UP000318447">
    <property type="component" value="Unassembled WGS sequence"/>
</dbReference>
<keyword evidence="2" id="KW-0175">Coiled coil</keyword>
<feature type="region of interest" description="Disordered" evidence="3">
    <location>
        <begin position="1"/>
        <end position="36"/>
    </location>
</feature>
<dbReference type="InterPro" id="IPR027417">
    <property type="entry name" value="P-loop_NTPase"/>
</dbReference>
<evidence type="ECO:0000259" key="4">
    <source>
        <dbReference type="SMART" id="SM00490"/>
    </source>
</evidence>
<evidence type="ECO:0000313" key="6">
    <source>
        <dbReference type="Proteomes" id="UP000318447"/>
    </source>
</evidence>
<evidence type="ECO:0000256" key="2">
    <source>
        <dbReference type="SAM" id="Coils"/>
    </source>
</evidence>
<dbReference type="SUPFAM" id="SSF52540">
    <property type="entry name" value="P-loop containing nucleoside triphosphate hydrolases"/>
    <property type="match status" value="2"/>
</dbReference>
<dbReference type="SMART" id="SM00490">
    <property type="entry name" value="HELICc"/>
    <property type="match status" value="1"/>
</dbReference>
<feature type="compositionally biased region" description="Polar residues" evidence="3">
    <location>
        <begin position="974"/>
        <end position="985"/>
    </location>
</feature>
<dbReference type="VEuPathDB" id="TriTrypDB:LdBPK_331800.1"/>
<dbReference type="AlphaFoldDB" id="A0A504XSE7"/>
<dbReference type="VEuPathDB" id="TriTrypDB:LDHU3_33.2670"/>
<dbReference type="Pfam" id="PF00176">
    <property type="entry name" value="SNF2-rel_dom"/>
    <property type="match status" value="1"/>
</dbReference>
<dbReference type="GO" id="GO:0016787">
    <property type="term" value="F:hydrolase activity"/>
    <property type="evidence" value="ECO:0007669"/>
    <property type="project" value="UniProtKB-KW"/>
</dbReference>
<dbReference type="InterPro" id="IPR000330">
    <property type="entry name" value="SNF2_N"/>
</dbReference>
<feature type="compositionally biased region" description="Basic and acidic residues" evidence="3">
    <location>
        <begin position="1062"/>
        <end position="1071"/>
    </location>
</feature>
<reference evidence="6" key="1">
    <citation type="submission" date="2019-02" db="EMBL/GenBank/DDBJ databases">
        <title>FDA dAtabase for Regulatory Grade micrObial Sequences (FDA-ARGOS): Supporting development and validation of Infectious Disease Dx tests.</title>
        <authorList>
            <person name="Duncan R."/>
            <person name="Fisher C."/>
            <person name="Tallon L."/>
            <person name="Sadzewicz L."/>
            <person name="Sengamalay N."/>
            <person name="Ott S."/>
            <person name="Godinez A."/>
            <person name="Nagaraj S."/>
            <person name="Vavikolanu K."/>
            <person name="Nadendla S."/>
            <person name="Aluvathingal J."/>
            <person name="Sichtig H."/>
        </authorList>
    </citation>
    <scope>NUCLEOTIDE SEQUENCE [LARGE SCALE GENOMIC DNA]</scope>
    <source>
        <strain evidence="6">FDAARGOS_361</strain>
    </source>
</reference>
<evidence type="ECO:0000256" key="3">
    <source>
        <dbReference type="SAM" id="MobiDB-lite"/>
    </source>
</evidence>
<comment type="caution">
    <text evidence="5">The sequence shown here is derived from an EMBL/GenBank/DDBJ whole genome shotgun (WGS) entry which is preliminary data.</text>
</comment>
<organism evidence="5 6">
    <name type="scientific">Leishmania donovani</name>
    <dbReference type="NCBI Taxonomy" id="5661"/>
    <lineage>
        <taxon>Eukaryota</taxon>
        <taxon>Discoba</taxon>
        <taxon>Euglenozoa</taxon>
        <taxon>Kinetoplastea</taxon>
        <taxon>Metakinetoplastina</taxon>
        <taxon>Trypanosomatida</taxon>
        <taxon>Trypanosomatidae</taxon>
        <taxon>Leishmaniinae</taxon>
        <taxon>Leishmania</taxon>
    </lineage>
</organism>
<dbReference type="Pfam" id="PF00271">
    <property type="entry name" value="Helicase_C"/>
    <property type="match status" value="1"/>
</dbReference>
<dbReference type="GO" id="GO:0005524">
    <property type="term" value="F:ATP binding"/>
    <property type="evidence" value="ECO:0007669"/>
    <property type="project" value="InterPro"/>
</dbReference>
<dbReference type="PANTHER" id="PTHR10799">
    <property type="entry name" value="SNF2/RAD54 HELICASE FAMILY"/>
    <property type="match status" value="1"/>
</dbReference>